<organism evidence="8 9">
    <name type="scientific">Penicillium salamii</name>
    <dbReference type="NCBI Taxonomy" id="1612424"/>
    <lineage>
        <taxon>Eukaryota</taxon>
        <taxon>Fungi</taxon>
        <taxon>Dikarya</taxon>
        <taxon>Ascomycota</taxon>
        <taxon>Pezizomycotina</taxon>
        <taxon>Eurotiomycetes</taxon>
        <taxon>Eurotiomycetidae</taxon>
        <taxon>Eurotiales</taxon>
        <taxon>Aspergillaceae</taxon>
        <taxon>Penicillium</taxon>
    </lineage>
</organism>
<dbReference type="GO" id="GO:0016020">
    <property type="term" value="C:membrane"/>
    <property type="evidence" value="ECO:0007669"/>
    <property type="project" value="TreeGrafter"/>
</dbReference>
<dbReference type="InterPro" id="IPR027417">
    <property type="entry name" value="P-loop_NTPase"/>
</dbReference>
<sequence length="868" mass="97290">MEQENVLRHAGAPNPIDSTGLCLLSLDGGGVRGLSSLFILQRIMHQINDARGKNNKPSVKPCEVFDLIGGTSTGGLIAIMLGRLEMDVDDCITAYSKLMAEVFDERLRSVPVNLRGDIQSRFSSIKLKDAIQKVIESCQVSKEELFDNGVARGCKTFVCTADRCTKHIIRLRSYRLSDEPDIPTTIWEAALATSAATTFFDTAEIGDWSFADGAFGANNPVEEVEGEASNIWCPETGELKPLVKCFISIGTGHPGIKPFEDGIFKFLKETLTQIVTETEETERKFMARWALQYEQKRYFRFNVQQGLQDIGLEEHKKKATIASTTRGYLTHTTQKTGVRALVRNMEHKERNAHTSVLYAPQAAWNSRNTECCLPGTRLEVLHSIRAWIDSDESQHMFWLVGWPGTGKSIIARTIARALDGGNDQHWVASFFFSRGNKETGHGERFCSTIAWQLCSNQSKFRNKLEEAFSADQLIFQQTSLIDQWKELIAKTISRLDCSPVPTRLVIVIDALDECESDNDIDQILQFLADPGGAFNRTRLRVLITSRPESRIRNLTQFPAEPDLVLQRVNEVTVNSDVAIFLRHNLSQVATESEIQALVKRSAGIFVWAEAACRYINQRKGAYAADRLCSILENTDASPSCKRCLDEIYNTVLEQCLPPEYMKFEEEQLRRLLGTIAVLLSPLSERSLGVLLNMLAGYVDEALDYCHSILDLPPDKNSPLKMHHASFRDFLLDGDRCGNPKFLVCEKEANRVVFKCCVDLISKRLAPNMCGKEASGTTVSEVTVDDFLPSEVQYACLHWVRHLKNAAIELGDLDCVFVVLEKHLLHWIEALSWMGKVSEAISSILTLLAIIQDHSRVSSHSPDQIFSLT</sequence>
<keyword evidence="4 5" id="KW-0443">Lipid metabolism</keyword>
<dbReference type="Proteomes" id="UP001152592">
    <property type="component" value="Unassembled WGS sequence"/>
</dbReference>
<evidence type="ECO:0000256" key="2">
    <source>
        <dbReference type="ARBA" id="ARBA00022801"/>
    </source>
</evidence>
<dbReference type="InterPro" id="IPR007111">
    <property type="entry name" value="NACHT_NTPase"/>
</dbReference>
<protein>
    <recommendedName>
        <fullName evidence="10">PNPLA domain-containing protein</fullName>
    </recommendedName>
</protein>
<dbReference type="PANTHER" id="PTHR24185:SF1">
    <property type="entry name" value="CALCIUM-INDEPENDENT PHOSPHOLIPASE A2-GAMMA"/>
    <property type="match status" value="1"/>
</dbReference>
<evidence type="ECO:0000256" key="3">
    <source>
        <dbReference type="ARBA" id="ARBA00022963"/>
    </source>
</evidence>
<evidence type="ECO:0000259" key="7">
    <source>
        <dbReference type="PROSITE" id="PS51635"/>
    </source>
</evidence>
<dbReference type="Pfam" id="PF01734">
    <property type="entry name" value="Patatin"/>
    <property type="match status" value="1"/>
</dbReference>
<evidence type="ECO:0000256" key="1">
    <source>
        <dbReference type="ARBA" id="ARBA00022737"/>
    </source>
</evidence>
<keyword evidence="2 5" id="KW-0378">Hydrolase</keyword>
<keyword evidence="3 5" id="KW-0442">Lipid degradation</keyword>
<dbReference type="AlphaFoldDB" id="A0A9W4IY51"/>
<dbReference type="GO" id="GO:0047499">
    <property type="term" value="F:calcium-independent phospholipase A2 activity"/>
    <property type="evidence" value="ECO:0007669"/>
    <property type="project" value="TreeGrafter"/>
</dbReference>
<dbReference type="OrthoDB" id="5430620at2759"/>
<evidence type="ECO:0008006" key="10">
    <source>
        <dbReference type="Google" id="ProtNLM"/>
    </source>
</evidence>
<feature type="short sequence motif" description="DGA/G" evidence="5">
    <location>
        <begin position="212"/>
        <end position="214"/>
    </location>
</feature>
<evidence type="ECO:0000256" key="5">
    <source>
        <dbReference type="PROSITE-ProRule" id="PRU01161"/>
    </source>
</evidence>
<dbReference type="EMBL" id="CAJVPD010000155">
    <property type="protein sequence ID" value="CAG8358973.1"/>
    <property type="molecule type" value="Genomic_DNA"/>
</dbReference>
<dbReference type="InterPro" id="IPR016035">
    <property type="entry name" value="Acyl_Trfase/lysoPLipase"/>
</dbReference>
<dbReference type="Gene3D" id="3.40.1090.10">
    <property type="entry name" value="Cytosolic phospholipase A2 catalytic domain"/>
    <property type="match status" value="1"/>
</dbReference>
<evidence type="ECO:0000256" key="4">
    <source>
        <dbReference type="ARBA" id="ARBA00023098"/>
    </source>
</evidence>
<evidence type="ECO:0000313" key="8">
    <source>
        <dbReference type="EMBL" id="CAG8358973.1"/>
    </source>
</evidence>
<feature type="active site" description="Nucleophile" evidence="5">
    <location>
        <position position="72"/>
    </location>
</feature>
<name>A0A9W4IY51_9EURO</name>
<dbReference type="SUPFAM" id="SSF52151">
    <property type="entry name" value="FabD/lysophospholipase-like"/>
    <property type="match status" value="1"/>
</dbReference>
<feature type="short sequence motif" description="GXSXG" evidence="5">
    <location>
        <begin position="70"/>
        <end position="74"/>
    </location>
</feature>
<dbReference type="InterPro" id="IPR056884">
    <property type="entry name" value="NPHP3-like_N"/>
</dbReference>
<dbReference type="Gene3D" id="3.40.50.300">
    <property type="entry name" value="P-loop containing nucleotide triphosphate hydrolases"/>
    <property type="match status" value="1"/>
</dbReference>
<dbReference type="InterPro" id="IPR002641">
    <property type="entry name" value="PNPLA_dom"/>
</dbReference>
<gene>
    <name evidence="8" type="ORF">PSALAMII_LOCUS3477</name>
</gene>
<dbReference type="SUPFAM" id="SSF52540">
    <property type="entry name" value="P-loop containing nucleoside triphosphate hydrolases"/>
    <property type="match status" value="1"/>
</dbReference>
<evidence type="ECO:0000313" key="9">
    <source>
        <dbReference type="Proteomes" id="UP001152592"/>
    </source>
</evidence>
<dbReference type="PANTHER" id="PTHR24185">
    <property type="entry name" value="CALCIUM-INDEPENDENT PHOSPHOLIPASE A2-GAMMA"/>
    <property type="match status" value="1"/>
</dbReference>
<proteinExistence type="predicted"/>
<dbReference type="Pfam" id="PF24883">
    <property type="entry name" value="NPHP3_N"/>
    <property type="match status" value="1"/>
</dbReference>
<dbReference type="CDD" id="cd07216">
    <property type="entry name" value="Pat17_PNPLA8_PNPLA9_like3"/>
    <property type="match status" value="1"/>
</dbReference>
<dbReference type="PROSITE" id="PS51635">
    <property type="entry name" value="PNPLA"/>
    <property type="match status" value="1"/>
</dbReference>
<keyword evidence="1" id="KW-0677">Repeat</keyword>
<evidence type="ECO:0000259" key="6">
    <source>
        <dbReference type="PROSITE" id="PS50837"/>
    </source>
</evidence>
<dbReference type="PROSITE" id="PS50837">
    <property type="entry name" value="NACHT"/>
    <property type="match status" value="1"/>
</dbReference>
<comment type="caution">
    <text evidence="8">The sequence shown here is derived from an EMBL/GenBank/DDBJ whole genome shotgun (WGS) entry which is preliminary data.</text>
</comment>
<dbReference type="GO" id="GO:0016042">
    <property type="term" value="P:lipid catabolic process"/>
    <property type="evidence" value="ECO:0007669"/>
    <property type="project" value="UniProtKB-UniRule"/>
</dbReference>
<feature type="domain" description="NACHT" evidence="6">
    <location>
        <begin position="395"/>
        <end position="551"/>
    </location>
</feature>
<accession>A0A9W4IY51</accession>
<feature type="short sequence motif" description="GXGXXG" evidence="5">
    <location>
        <begin position="28"/>
        <end position="33"/>
    </location>
</feature>
<feature type="active site" description="Proton acceptor" evidence="5">
    <location>
        <position position="212"/>
    </location>
</feature>
<dbReference type="GO" id="GO:0019369">
    <property type="term" value="P:arachidonate metabolic process"/>
    <property type="evidence" value="ECO:0007669"/>
    <property type="project" value="TreeGrafter"/>
</dbReference>
<dbReference type="GO" id="GO:0046486">
    <property type="term" value="P:glycerolipid metabolic process"/>
    <property type="evidence" value="ECO:0007669"/>
    <property type="project" value="UniProtKB-ARBA"/>
</dbReference>
<feature type="domain" description="PNPLA" evidence="7">
    <location>
        <begin position="24"/>
        <end position="225"/>
    </location>
</feature>
<reference evidence="8" key="1">
    <citation type="submission" date="2021-07" db="EMBL/GenBank/DDBJ databases">
        <authorList>
            <person name="Branca A.L. A."/>
        </authorList>
    </citation>
    <scope>NUCLEOTIDE SEQUENCE</scope>
</reference>